<dbReference type="InterPro" id="IPR036188">
    <property type="entry name" value="FAD/NAD-bd_sf"/>
</dbReference>
<evidence type="ECO:0000256" key="3">
    <source>
        <dbReference type="ARBA" id="ARBA00022827"/>
    </source>
</evidence>
<keyword evidence="5 7" id="KW-0560">Oxidoreductase</keyword>
<dbReference type="RefSeq" id="WP_179775231.1">
    <property type="nucleotide sequence ID" value="NZ_JACCFK010000001.1"/>
</dbReference>
<protein>
    <submittedName>
        <fullName evidence="7">Ferredoxin--NADP+ reductase</fullName>
        <ecNumber evidence="7">1.18.1.2</ecNumber>
    </submittedName>
</protein>
<dbReference type="EMBL" id="JACCFK010000001">
    <property type="protein sequence ID" value="NYI91323.1"/>
    <property type="molecule type" value="Genomic_DNA"/>
</dbReference>
<dbReference type="EC" id="1.18.1.2" evidence="7"/>
<evidence type="ECO:0000256" key="1">
    <source>
        <dbReference type="ARBA" id="ARBA00001974"/>
    </source>
</evidence>
<proteinExistence type="predicted"/>
<accession>A0A853B7Q0</accession>
<evidence type="ECO:0000256" key="2">
    <source>
        <dbReference type="ARBA" id="ARBA00022630"/>
    </source>
</evidence>
<gene>
    <name evidence="7" type="ORF">HNR02_004646</name>
</gene>
<name>A0A853B7Q0_9PSEU</name>
<evidence type="ECO:0000313" key="8">
    <source>
        <dbReference type="Proteomes" id="UP000549616"/>
    </source>
</evidence>
<feature type="region of interest" description="Disordered" evidence="6">
    <location>
        <begin position="1"/>
        <end position="21"/>
    </location>
</feature>
<comment type="caution">
    <text evidence="7">The sequence shown here is derived from an EMBL/GenBank/DDBJ whole genome shotgun (WGS) entry which is preliminary data.</text>
</comment>
<dbReference type="PANTHER" id="PTHR48467">
    <property type="entry name" value="GLUTAMATE SYNTHASE 1 [NADH], CHLOROPLASTIC-LIKE"/>
    <property type="match status" value="1"/>
</dbReference>
<keyword evidence="3" id="KW-0274">FAD</keyword>
<evidence type="ECO:0000256" key="6">
    <source>
        <dbReference type="SAM" id="MobiDB-lite"/>
    </source>
</evidence>
<sequence length="426" mass="45208">MVGTHSSQHVPPPAPAGTAGPTVAVVGSGPSGCYVAQFLAKTWPDSEITVFESLPAPYGLIRYGVAADHQGTKGVVRQFDRLFTRGGIRFAGNVTVGRDIGFARLAASFDVVVLATGLPGDRELDVPRDPRARVVGAGALLRALNGFPHHGLPRTPLGSRVLVVGIGNVALDVLRLLSKDSEAFTGSDIDDELLGQLRPARPAVLDVVARSDASGAKCDAAMLRELIALDGVDIGAPGLGDQDRGPVADLLRTCAVPAREEPGRTRVTFHFGLVPESVTTRDGRTVLTARRRDGGEPVEFVTDSVVTAIGFTHGAAQDDGCPGPDWADDHVYRVGWLSRGPRGTIAENRKHAQRVVRSIVDDFEAGRITAGRPGFAGVADLLACRVVGFRDWQRIEAAEERSARPGRCRRKITDLDRMLALATGAH</sequence>
<keyword evidence="8" id="KW-1185">Reference proteome</keyword>
<dbReference type="PRINTS" id="PR00419">
    <property type="entry name" value="ADXRDTASE"/>
</dbReference>
<dbReference type="SUPFAM" id="SSF51971">
    <property type="entry name" value="Nucleotide-binding domain"/>
    <property type="match status" value="1"/>
</dbReference>
<comment type="cofactor">
    <cofactor evidence="1">
        <name>FAD</name>
        <dbReference type="ChEBI" id="CHEBI:57692"/>
    </cofactor>
</comment>
<keyword evidence="2" id="KW-0285">Flavoprotein</keyword>
<dbReference type="Gene3D" id="3.50.50.60">
    <property type="entry name" value="FAD/NAD(P)-binding domain"/>
    <property type="match status" value="1"/>
</dbReference>
<dbReference type="AlphaFoldDB" id="A0A853B7Q0"/>
<dbReference type="Pfam" id="PF13450">
    <property type="entry name" value="NAD_binding_8"/>
    <property type="match status" value="1"/>
</dbReference>
<evidence type="ECO:0000256" key="4">
    <source>
        <dbReference type="ARBA" id="ARBA00022857"/>
    </source>
</evidence>
<evidence type="ECO:0000313" key="7">
    <source>
        <dbReference type="EMBL" id="NYI91323.1"/>
    </source>
</evidence>
<organism evidence="7 8">
    <name type="scientific">Amycolatopsis endophytica</name>
    <dbReference type="NCBI Taxonomy" id="860233"/>
    <lineage>
        <taxon>Bacteria</taxon>
        <taxon>Bacillati</taxon>
        <taxon>Actinomycetota</taxon>
        <taxon>Actinomycetes</taxon>
        <taxon>Pseudonocardiales</taxon>
        <taxon>Pseudonocardiaceae</taxon>
        <taxon>Amycolatopsis</taxon>
    </lineage>
</organism>
<dbReference type="Proteomes" id="UP000549616">
    <property type="component" value="Unassembled WGS sequence"/>
</dbReference>
<evidence type="ECO:0000256" key="5">
    <source>
        <dbReference type="ARBA" id="ARBA00023002"/>
    </source>
</evidence>
<dbReference type="Gene3D" id="3.40.50.720">
    <property type="entry name" value="NAD(P)-binding Rossmann-like Domain"/>
    <property type="match status" value="1"/>
</dbReference>
<dbReference type="PANTHER" id="PTHR48467:SF1">
    <property type="entry name" value="GLUTAMATE SYNTHASE 1 [NADH], CHLOROPLASTIC-LIKE"/>
    <property type="match status" value="1"/>
</dbReference>
<dbReference type="InterPro" id="IPR055275">
    <property type="entry name" value="Ferredox_Rdtase"/>
</dbReference>
<dbReference type="GO" id="GO:0004324">
    <property type="term" value="F:ferredoxin-NADP+ reductase activity"/>
    <property type="evidence" value="ECO:0007669"/>
    <property type="project" value="UniProtKB-EC"/>
</dbReference>
<reference evidence="7 8" key="1">
    <citation type="submission" date="2020-07" db="EMBL/GenBank/DDBJ databases">
        <title>Sequencing the genomes of 1000 actinobacteria strains.</title>
        <authorList>
            <person name="Klenk H.-P."/>
        </authorList>
    </citation>
    <scope>NUCLEOTIDE SEQUENCE [LARGE SCALE GENOMIC DNA]</scope>
    <source>
        <strain evidence="7 8">DSM 104006</strain>
    </source>
</reference>
<keyword evidence="4" id="KW-0521">NADP</keyword>